<evidence type="ECO:0000313" key="2">
    <source>
        <dbReference type="Proteomes" id="UP000016933"/>
    </source>
</evidence>
<sequence>MDPEYRQSSARRELEIHRAAETGTGVHVKDRSTGHVAYYAGHYVADRYPDVVLYGGYDSTGPRLAQADFIQHSRDFEISIGDSRFHATDQSDTVRCAGGGLLHEPMYRFEVKSNDGTVRKLYFQKDHKFFAGIVHNPPLYYRLIDEETEGIRAVYNENKTGSSKTLKGVLSFWHHLDETAEIACLTVLLSLKERFRRHLRHKGFVGSPLSDQAK</sequence>
<dbReference type="HOGENOM" id="CLU_1288872_0_0_1"/>
<evidence type="ECO:0000313" key="1">
    <source>
        <dbReference type="EMBL" id="EME40281.1"/>
    </source>
</evidence>
<protein>
    <submittedName>
        <fullName evidence="1">Uncharacterized protein</fullName>
    </submittedName>
</protein>
<dbReference type="AlphaFoldDB" id="N1PG60"/>
<accession>N1PG60</accession>
<dbReference type="OrthoDB" id="3431997at2759"/>
<keyword evidence="2" id="KW-1185">Reference proteome</keyword>
<dbReference type="eggNOG" id="ENOG502RP1Z">
    <property type="taxonomic scope" value="Eukaryota"/>
</dbReference>
<reference evidence="1 2" key="2">
    <citation type="journal article" date="2012" name="PLoS Pathog.">
        <title>Diverse lifestyles and strategies of plant pathogenesis encoded in the genomes of eighteen Dothideomycetes fungi.</title>
        <authorList>
            <person name="Ohm R.A."/>
            <person name="Feau N."/>
            <person name="Henrissat B."/>
            <person name="Schoch C.L."/>
            <person name="Horwitz B.A."/>
            <person name="Barry K.W."/>
            <person name="Condon B.J."/>
            <person name="Copeland A.C."/>
            <person name="Dhillon B."/>
            <person name="Glaser F."/>
            <person name="Hesse C.N."/>
            <person name="Kosti I."/>
            <person name="LaButti K."/>
            <person name="Lindquist E.A."/>
            <person name="Lucas S."/>
            <person name="Salamov A.A."/>
            <person name="Bradshaw R.E."/>
            <person name="Ciuffetti L."/>
            <person name="Hamelin R.C."/>
            <person name="Kema G.H.J."/>
            <person name="Lawrence C."/>
            <person name="Scott J.A."/>
            <person name="Spatafora J.W."/>
            <person name="Turgeon B.G."/>
            <person name="de Wit P.J.G.M."/>
            <person name="Zhong S."/>
            <person name="Goodwin S.B."/>
            <person name="Grigoriev I.V."/>
        </authorList>
    </citation>
    <scope>NUCLEOTIDE SEQUENCE [LARGE SCALE GENOMIC DNA]</scope>
    <source>
        <strain evidence="2">NZE10 / CBS 128990</strain>
    </source>
</reference>
<organism evidence="1 2">
    <name type="scientific">Dothistroma septosporum (strain NZE10 / CBS 128990)</name>
    <name type="common">Red band needle blight fungus</name>
    <name type="synonym">Mycosphaerella pini</name>
    <dbReference type="NCBI Taxonomy" id="675120"/>
    <lineage>
        <taxon>Eukaryota</taxon>
        <taxon>Fungi</taxon>
        <taxon>Dikarya</taxon>
        <taxon>Ascomycota</taxon>
        <taxon>Pezizomycotina</taxon>
        <taxon>Dothideomycetes</taxon>
        <taxon>Dothideomycetidae</taxon>
        <taxon>Mycosphaerellales</taxon>
        <taxon>Mycosphaerellaceae</taxon>
        <taxon>Dothistroma</taxon>
    </lineage>
</organism>
<dbReference type="Proteomes" id="UP000016933">
    <property type="component" value="Unassembled WGS sequence"/>
</dbReference>
<name>N1PG60_DOTSN</name>
<reference evidence="2" key="1">
    <citation type="journal article" date="2012" name="PLoS Genet.">
        <title>The genomes of the fungal plant pathogens Cladosporium fulvum and Dothistroma septosporum reveal adaptation to different hosts and lifestyles but also signatures of common ancestry.</title>
        <authorList>
            <person name="de Wit P.J.G.M."/>
            <person name="van der Burgt A."/>
            <person name="Oekmen B."/>
            <person name="Stergiopoulos I."/>
            <person name="Abd-Elsalam K.A."/>
            <person name="Aerts A.L."/>
            <person name="Bahkali A.H."/>
            <person name="Beenen H.G."/>
            <person name="Chettri P."/>
            <person name="Cox M.P."/>
            <person name="Datema E."/>
            <person name="de Vries R.P."/>
            <person name="Dhillon B."/>
            <person name="Ganley A.R."/>
            <person name="Griffiths S.A."/>
            <person name="Guo Y."/>
            <person name="Hamelin R.C."/>
            <person name="Henrissat B."/>
            <person name="Kabir M.S."/>
            <person name="Jashni M.K."/>
            <person name="Kema G."/>
            <person name="Klaubauf S."/>
            <person name="Lapidus A."/>
            <person name="Levasseur A."/>
            <person name="Lindquist E."/>
            <person name="Mehrabi R."/>
            <person name="Ohm R.A."/>
            <person name="Owen T.J."/>
            <person name="Salamov A."/>
            <person name="Schwelm A."/>
            <person name="Schijlen E."/>
            <person name="Sun H."/>
            <person name="van den Burg H.A."/>
            <person name="van Ham R.C.H.J."/>
            <person name="Zhang S."/>
            <person name="Goodwin S.B."/>
            <person name="Grigoriev I.V."/>
            <person name="Collemare J."/>
            <person name="Bradshaw R.E."/>
        </authorList>
    </citation>
    <scope>NUCLEOTIDE SEQUENCE [LARGE SCALE GENOMIC DNA]</scope>
    <source>
        <strain evidence="2">NZE10 / CBS 128990</strain>
    </source>
</reference>
<gene>
    <name evidence="1" type="ORF">DOTSEDRAFT_28181</name>
</gene>
<proteinExistence type="predicted"/>
<dbReference type="STRING" id="675120.N1PG60"/>
<dbReference type="EMBL" id="KB446544">
    <property type="protein sequence ID" value="EME40281.1"/>
    <property type="molecule type" value="Genomic_DNA"/>
</dbReference>